<gene>
    <name evidence="6" type="ORF">JYB65_09385</name>
</gene>
<dbReference type="AlphaFoldDB" id="A0A939DA54"/>
<dbReference type="SMR" id="A0A939DA54"/>
<dbReference type="Pfam" id="PF06050">
    <property type="entry name" value="HGD-D"/>
    <property type="match status" value="1"/>
</dbReference>
<name>A0A939DA54_CLOAM</name>
<dbReference type="Gene3D" id="1.20.1270.370">
    <property type="match status" value="1"/>
</dbReference>
<reference evidence="6" key="1">
    <citation type="submission" date="2021-02" db="EMBL/GenBank/DDBJ databases">
        <title>Abyssanaerobacter marinus gen.nov., sp., nov, anaerobic bacterium isolated from the Onnuri vent field of Indian Ocean and suggestion of Mogibacteriaceae fam. nov., and proposal of reclassification of ambiguous this family's genus member.</title>
        <authorList>
            <person name="Kim Y.J."/>
            <person name="Yang J.-A."/>
        </authorList>
    </citation>
    <scope>NUCLEOTIDE SEQUENCE</scope>
    <source>
        <strain evidence="6">DSM 2634</strain>
    </source>
</reference>
<dbReference type="GO" id="GO:0046872">
    <property type="term" value="F:metal ion binding"/>
    <property type="evidence" value="ECO:0007669"/>
    <property type="project" value="UniProtKB-KW"/>
</dbReference>
<evidence type="ECO:0000313" key="7">
    <source>
        <dbReference type="Proteomes" id="UP000664545"/>
    </source>
</evidence>
<dbReference type="PANTHER" id="PTHR30548:SF5">
    <property type="entry name" value="SUBUNIT OF OXYGEN-SENSITIVE 2-HYDROXYISOCAPROYL-COA DEHYDRATASE"/>
    <property type="match status" value="1"/>
</dbReference>
<dbReference type="Proteomes" id="UP000664545">
    <property type="component" value="Unassembled WGS sequence"/>
</dbReference>
<evidence type="ECO:0000256" key="5">
    <source>
        <dbReference type="ARBA" id="ARBA00023014"/>
    </source>
</evidence>
<dbReference type="Gene3D" id="3.40.50.11890">
    <property type="match status" value="1"/>
</dbReference>
<dbReference type="Gene3D" id="3.40.50.11900">
    <property type="match status" value="1"/>
</dbReference>
<evidence type="ECO:0000256" key="4">
    <source>
        <dbReference type="ARBA" id="ARBA00023004"/>
    </source>
</evidence>
<dbReference type="InterPro" id="IPR010327">
    <property type="entry name" value="FldB/FldC_alpha/beta"/>
</dbReference>
<dbReference type="GO" id="GO:0016836">
    <property type="term" value="F:hydro-lyase activity"/>
    <property type="evidence" value="ECO:0007669"/>
    <property type="project" value="UniProtKB-ARBA"/>
</dbReference>
<dbReference type="GO" id="GO:0051536">
    <property type="term" value="F:iron-sulfur cluster binding"/>
    <property type="evidence" value="ECO:0007669"/>
    <property type="project" value="UniProtKB-KW"/>
</dbReference>
<dbReference type="EMBL" id="JAFJZZ010000003">
    <property type="protein sequence ID" value="MBN7773573.1"/>
    <property type="molecule type" value="Genomic_DNA"/>
</dbReference>
<comment type="cofactor">
    <cofactor evidence="1">
        <name>[4Fe-4S] cluster</name>
        <dbReference type="ChEBI" id="CHEBI:49883"/>
    </cofactor>
</comment>
<dbReference type="PANTHER" id="PTHR30548">
    <property type="entry name" value="2-HYDROXYGLUTARYL-COA DEHYDRATASE, D-COMPONENT-RELATED"/>
    <property type="match status" value="1"/>
</dbReference>
<dbReference type="RefSeq" id="WP_206582404.1">
    <property type="nucleotide sequence ID" value="NZ_JAFJZZ010000003.1"/>
</dbReference>
<evidence type="ECO:0000256" key="2">
    <source>
        <dbReference type="ARBA" id="ARBA00005806"/>
    </source>
</evidence>
<keyword evidence="7" id="KW-1185">Reference proteome</keyword>
<evidence type="ECO:0000256" key="1">
    <source>
        <dbReference type="ARBA" id="ARBA00001966"/>
    </source>
</evidence>
<evidence type="ECO:0000313" key="6">
    <source>
        <dbReference type="EMBL" id="MBN7773573.1"/>
    </source>
</evidence>
<proteinExistence type="inferred from homology"/>
<accession>A0A939DA54</accession>
<keyword evidence="3" id="KW-0479">Metal-binding</keyword>
<keyword evidence="5" id="KW-0411">Iron-sulfur</keyword>
<comment type="caution">
    <text evidence="6">The sequence shown here is derived from an EMBL/GenBank/DDBJ whole genome shotgun (WGS) entry which is preliminary data.</text>
</comment>
<sequence length="376" mass="42897">MSILKDTIEKLEHRALNPAETIAASIAETGKDAVGCFPIYTPEEIVYAGGFLPVGMWGGKTEIKLADKYLQGFCCSIMRANLELGMRGTYHSLKAVIIPALCDTLKCMCENWKVAVPDIPMIGLVYPQTRWTKASEEYLIAEFKRIRTDLEKVTGTLIHEEKVKQAFSLYEEYRAAMRDFVEVAREYPITIHAKTRHLMIKAGYFMDKAIYTREIKLITEELKKMPKEDFDGIKVVTTGYIGEPVEILDIFTENNMAVVADDIAQESRQYRTVSRESGDVWERMAGRIIDQRGCTFLCEEKKSRGQMLIDMVKATGAKAVVVCMMKFCDPEEFDYPVYKAQLEEAGIPILYLELDQQIESFEQIRTRIQSFAEMVD</sequence>
<protein>
    <submittedName>
        <fullName evidence="6">2-hydroxyacyl-CoA dehydratase</fullName>
    </submittedName>
</protein>
<organism evidence="6 7">
    <name type="scientific">Clostridium aminobutyricum</name>
    <dbReference type="NCBI Taxonomy" id="33953"/>
    <lineage>
        <taxon>Bacteria</taxon>
        <taxon>Bacillati</taxon>
        <taxon>Bacillota</taxon>
        <taxon>Clostridia</taxon>
        <taxon>Eubacteriales</taxon>
        <taxon>Clostridiaceae</taxon>
        <taxon>Clostridium</taxon>
    </lineage>
</organism>
<comment type="similarity">
    <text evidence="2">Belongs to the FldB/FldC dehydratase alpha/beta subunit family.</text>
</comment>
<keyword evidence="4" id="KW-0408">Iron</keyword>
<evidence type="ECO:0000256" key="3">
    <source>
        <dbReference type="ARBA" id="ARBA00022723"/>
    </source>
</evidence>